<organism evidence="3 4">
    <name type="scientific">Azorhizobium caulinodans (strain ATCC 43989 / DSM 5975 / JCM 20966 / LMG 6465 / NBRC 14845 / NCIMB 13405 / ORS 571)</name>
    <dbReference type="NCBI Taxonomy" id="438753"/>
    <lineage>
        <taxon>Bacteria</taxon>
        <taxon>Pseudomonadati</taxon>
        <taxon>Pseudomonadota</taxon>
        <taxon>Alphaproteobacteria</taxon>
        <taxon>Hyphomicrobiales</taxon>
        <taxon>Xanthobacteraceae</taxon>
        <taxon>Azorhizobium</taxon>
    </lineage>
</organism>
<feature type="region of interest" description="Disordered" evidence="1">
    <location>
        <begin position="56"/>
        <end position="116"/>
    </location>
</feature>
<reference evidence="3 4" key="6">
    <citation type="journal article" date="2011" name="Appl. Environ. Microbiol.">
        <title>Involvement of the azorhizobial chromosome partition gene (parA) in the onset of bacteroid differentiation during Sesbania rostrata stem nodule development.</title>
        <authorList>
            <person name="Liu CT."/>
            <person name="Lee KB."/>
            <person name="Wang YS."/>
            <person name="Peng MH."/>
            <person name="Lee KT."/>
            <person name="Suzuki S."/>
            <person name="Suzuki T."/>
            <person name="Oyaizu H."/>
        </authorList>
    </citation>
    <scope>NUCLEOTIDE SEQUENCE [LARGE SCALE GENOMIC DNA]</scope>
    <source>
        <strain evidence="4">ATCC 43989 / DSM 5975 / JCM 20966 / LMG 6465 / NBRC 14845 / NCIMB 13405 / ORS 571</strain>
    </source>
</reference>
<evidence type="ECO:0000256" key="2">
    <source>
        <dbReference type="SAM" id="Phobius"/>
    </source>
</evidence>
<dbReference type="EMBL" id="AP009384">
    <property type="protein sequence ID" value="BAF86902.1"/>
    <property type="molecule type" value="Genomic_DNA"/>
</dbReference>
<feature type="transmembrane region" description="Helical" evidence="2">
    <location>
        <begin position="37"/>
        <end position="54"/>
    </location>
</feature>
<keyword evidence="2" id="KW-0812">Transmembrane</keyword>
<dbReference type="KEGG" id="azc:AZC_0904"/>
<feature type="compositionally biased region" description="Low complexity" evidence="1">
    <location>
        <begin position="72"/>
        <end position="84"/>
    </location>
</feature>
<reference evidence="3 4" key="4">
    <citation type="journal article" date="2009" name="Appl. Environ. Microbiol.">
        <title>Comparative genome-wide transcriptional profiling of Azorhizobium caulinodans ORS571 grown under free-living and symbiotic conditions.</title>
        <authorList>
            <person name="Tsukada S."/>
            <person name="Aono T."/>
            <person name="Akiba N."/>
            <person name="Lee KB."/>
            <person name="Liu CT."/>
            <person name="Toyazaki H."/>
            <person name="Oyaizu H."/>
        </authorList>
    </citation>
    <scope>NUCLEOTIDE SEQUENCE [LARGE SCALE GENOMIC DNA]</scope>
    <source>
        <strain evidence="4">ATCC 43989 / DSM 5975 / JCM 20966 / LMG 6465 / NBRC 14845 / NCIMB 13405 / ORS 571</strain>
    </source>
</reference>
<accession>A8HU40</accession>
<evidence type="ECO:0000256" key="1">
    <source>
        <dbReference type="SAM" id="MobiDB-lite"/>
    </source>
</evidence>
<keyword evidence="2" id="KW-1133">Transmembrane helix</keyword>
<keyword evidence="4" id="KW-1185">Reference proteome</keyword>
<dbReference type="HOGENOM" id="CLU_2091762_0_0_5"/>
<dbReference type="Proteomes" id="UP000000270">
    <property type="component" value="Chromosome"/>
</dbReference>
<proteinExistence type="predicted"/>
<reference evidence="3 4" key="1">
    <citation type="journal article" date="2007" name="Appl. Environ. Microbiol.">
        <title>Rhizobial factors required for stem nodule maturation and maintenance in Sesbania rostrata-Azorhizobium caulinodans ORS571 symbiosis.</title>
        <authorList>
            <person name="Suzuki S."/>
            <person name="Aono T."/>
            <person name="Lee KB."/>
            <person name="Suzuki T."/>
            <person name="Liu CT."/>
            <person name="Miwa H."/>
            <person name="Wakao S."/>
            <person name="Iki T."/>
            <person name="Oyaizu H."/>
        </authorList>
    </citation>
    <scope>NUCLEOTIDE SEQUENCE [LARGE SCALE GENOMIC DNA]</scope>
    <source>
        <strain evidence="4">ATCC 43989 / DSM 5975 / JCM 20966 / LMG 6465 / NBRC 14845 / NCIMB 13405 / ORS 571</strain>
    </source>
</reference>
<gene>
    <name evidence="3" type="ordered locus">AZC_0904</name>
</gene>
<feature type="compositionally biased region" description="Polar residues" evidence="1">
    <location>
        <begin position="85"/>
        <end position="98"/>
    </location>
</feature>
<reference evidence="3 4" key="3">
    <citation type="journal article" date="2008" name="BMC Genomics">
        <title>The genome of the versatile nitrogen fixer Azorhizobium caulinodans ORS571.</title>
        <authorList>
            <person name="Lee KB."/>
            <person name="Backer P.D."/>
            <person name="Aono T."/>
            <person name="Liu CT."/>
            <person name="Suzuki S."/>
            <person name="Suzuki T."/>
            <person name="Kaneko T."/>
            <person name="Yamada M."/>
            <person name="Tabata S."/>
            <person name="Kupfer D.M."/>
            <person name="Najar F.Z."/>
            <person name="Wiley G.B."/>
            <person name="Roe B."/>
            <person name="Binnewies T.T."/>
            <person name="Ussery D.W."/>
            <person name="D'Haeze W."/>
            <person name="Herder J.D."/>
            <person name="Gevers D."/>
            <person name="Vereecke D."/>
            <person name="Holsters M."/>
            <person name="Oyaizu H."/>
        </authorList>
    </citation>
    <scope>NUCLEOTIDE SEQUENCE [LARGE SCALE GENOMIC DNA]</scope>
    <source>
        <strain evidence="4">ATCC 43989 / DSM 5975 / JCM 20966 / LMG 6465 / NBRC 14845 / NCIMB 13405 / ORS 571</strain>
    </source>
</reference>
<reference evidence="4" key="2">
    <citation type="submission" date="2007-04" db="EMBL/GenBank/DDBJ databases">
        <title>Complete genome sequence of the nitrogen-fixing bacterium Azorhizobium caulinodans ORS571.</title>
        <authorList>
            <person name="Lee K.B."/>
            <person name="Backer P.D."/>
            <person name="Aono T."/>
            <person name="Liu C.T."/>
            <person name="Suzuki S."/>
            <person name="Suzuki T."/>
            <person name="Kaneko T."/>
            <person name="Yamada M."/>
            <person name="Tabata S."/>
            <person name="Kupfer D.M."/>
            <person name="Najar F.Z."/>
            <person name="Wiley G.B."/>
            <person name="Roe B."/>
            <person name="Binnewies T."/>
            <person name="Ussery D."/>
            <person name="Vereecke D."/>
            <person name="Gevers D."/>
            <person name="Holsters M."/>
            <person name="Oyaizu H."/>
        </authorList>
    </citation>
    <scope>NUCLEOTIDE SEQUENCE [LARGE SCALE GENOMIC DNA]</scope>
    <source>
        <strain evidence="4">ATCC 43989 / DSM 5975 / JCM 20966 / LMG 6465 / NBRC 14845 / NCIMB 13405 / ORS 571</strain>
    </source>
</reference>
<dbReference type="RefSeq" id="WP_012169435.1">
    <property type="nucleotide sequence ID" value="NC_009937.1"/>
</dbReference>
<dbReference type="STRING" id="438753.AZC_0904"/>
<evidence type="ECO:0000313" key="4">
    <source>
        <dbReference type="Proteomes" id="UP000000270"/>
    </source>
</evidence>
<dbReference type="AlphaFoldDB" id="A8HU40"/>
<evidence type="ECO:0000313" key="3">
    <source>
        <dbReference type="EMBL" id="BAF86902.1"/>
    </source>
</evidence>
<sequence length="116" mass="11209">MFRAGVFKWVAVCGLGVALGVSPLAHRTAHAGSGRTVLGIAAGALVGAAVLGAMSQAQAARPPAAPPKKPKTAASKSTSSKTASQQGPVTNVANTNQDPFAGGPAAAGSVPVADKP</sequence>
<name>A8HU40_AZOC5</name>
<protein>
    <submittedName>
        <fullName evidence="3">Uncharacterized protein</fullName>
    </submittedName>
</protein>
<reference evidence="3 4" key="5">
    <citation type="journal article" date="2010" name="Appl. Environ. Microbiol.">
        <title>phrR-like gene praR of Azorhizobium caulinodans ORS571 is essential for symbiosis with Sesbania rostrata and is involved in expression of reb genes.</title>
        <authorList>
            <person name="Akiba N."/>
            <person name="Aono T."/>
            <person name="Toyazaki H."/>
            <person name="Sato S."/>
            <person name="Oyaizu H."/>
        </authorList>
    </citation>
    <scope>NUCLEOTIDE SEQUENCE [LARGE SCALE GENOMIC DNA]</scope>
    <source>
        <strain evidence="4">ATCC 43989 / DSM 5975 / JCM 20966 / LMG 6465 / NBRC 14845 / NCIMB 13405 / ORS 571</strain>
    </source>
</reference>
<keyword evidence="2" id="KW-0472">Membrane</keyword>
<feature type="compositionally biased region" description="Low complexity" evidence="1">
    <location>
        <begin position="101"/>
        <end position="116"/>
    </location>
</feature>